<dbReference type="RefSeq" id="WP_209980989.1">
    <property type="nucleotide sequence ID" value="NZ_JAGINO010000005.1"/>
</dbReference>
<name>A0ABU0MI38_9PROT</name>
<dbReference type="EMBL" id="JAUSVU010000005">
    <property type="protein sequence ID" value="MDQ0533122.1"/>
    <property type="molecule type" value="Genomic_DNA"/>
</dbReference>
<proteinExistence type="predicted"/>
<reference evidence="1 2" key="1">
    <citation type="submission" date="2023-07" db="EMBL/GenBank/DDBJ databases">
        <title>Genomic Encyclopedia of Type Strains, Phase IV (KMG-IV): sequencing the most valuable type-strain genomes for metagenomic binning, comparative biology and taxonomic classification.</title>
        <authorList>
            <person name="Goeker M."/>
        </authorList>
    </citation>
    <scope>NUCLEOTIDE SEQUENCE [LARGE SCALE GENOMIC DNA]</scope>
    <source>
        <strain evidence="1 2">DSM 19922</strain>
    </source>
</reference>
<evidence type="ECO:0000313" key="2">
    <source>
        <dbReference type="Proteomes" id="UP001244552"/>
    </source>
</evidence>
<evidence type="ECO:0000313" key="1">
    <source>
        <dbReference type="EMBL" id="MDQ0533122.1"/>
    </source>
</evidence>
<sequence>MLAFDLDGIFVPDIVYQPETFSTVHRVRTSLMKPIFIPDQPYYIITGRPVDDRKETLAWIDQFAMHPKAVFHDNRDIQYPALYKERVLKEHNEITHYIESDAAQVAYLTDRVPCRVMLFDDLLRYGIAAGIEGK</sequence>
<protein>
    <submittedName>
        <fullName evidence="1">Uncharacterized protein</fullName>
    </submittedName>
</protein>
<keyword evidence="2" id="KW-1185">Reference proteome</keyword>
<organism evidence="1 2">
    <name type="scientific">Azospirillum picis</name>
    <dbReference type="NCBI Taxonomy" id="488438"/>
    <lineage>
        <taxon>Bacteria</taxon>
        <taxon>Pseudomonadati</taxon>
        <taxon>Pseudomonadota</taxon>
        <taxon>Alphaproteobacteria</taxon>
        <taxon>Rhodospirillales</taxon>
        <taxon>Azospirillaceae</taxon>
        <taxon>Azospirillum</taxon>
    </lineage>
</organism>
<accession>A0ABU0MI38</accession>
<comment type="caution">
    <text evidence="1">The sequence shown here is derived from an EMBL/GenBank/DDBJ whole genome shotgun (WGS) entry which is preliminary data.</text>
</comment>
<gene>
    <name evidence="1" type="ORF">QO018_001971</name>
</gene>
<dbReference type="Proteomes" id="UP001244552">
    <property type="component" value="Unassembled WGS sequence"/>
</dbReference>